<sequence length="315" mass="36866">MRSEKEDNILTDRELSLMNAIAKVFPCAKNMLCRWHIQKNVLANCKKHFDDAHWKKFLATFAVIMYAPTIEVYDERVRDLKRDFMMYPTVLEYVDKTWLGPHKERFVCAWTDSVMHLGNYTTNRAEGHHNKLKKYLASSQCNFQNAWEKAHGLVEATITAIKCSFEKSLSTLQHSYKIPIFNNLVGVVSQDAMRYMEMELKKIHSINMECTTPCVCPLRHTHGLPCAHEIAPFKNKEEQLPLSLIHEHWKKLSFDKPKKDPTIAESMKANFDIFMERFSTYDEDHQRHLMRKMTEVIYPHSTSLTEPKVKAKVRG</sequence>
<evidence type="ECO:0000313" key="2">
    <source>
        <dbReference type="Proteomes" id="UP000828048"/>
    </source>
</evidence>
<organism evidence="1 2">
    <name type="scientific">Vaccinium darrowii</name>
    <dbReference type="NCBI Taxonomy" id="229202"/>
    <lineage>
        <taxon>Eukaryota</taxon>
        <taxon>Viridiplantae</taxon>
        <taxon>Streptophyta</taxon>
        <taxon>Embryophyta</taxon>
        <taxon>Tracheophyta</taxon>
        <taxon>Spermatophyta</taxon>
        <taxon>Magnoliopsida</taxon>
        <taxon>eudicotyledons</taxon>
        <taxon>Gunneridae</taxon>
        <taxon>Pentapetalae</taxon>
        <taxon>asterids</taxon>
        <taxon>Ericales</taxon>
        <taxon>Ericaceae</taxon>
        <taxon>Vaccinioideae</taxon>
        <taxon>Vaccinieae</taxon>
        <taxon>Vaccinium</taxon>
    </lineage>
</organism>
<accession>A0ACB7YVM9</accession>
<name>A0ACB7YVM9_9ERIC</name>
<reference evidence="1 2" key="1">
    <citation type="journal article" date="2021" name="Hortic Res">
        <title>High-quality reference genome and annotation aids understanding of berry development for evergreen blueberry (Vaccinium darrowii).</title>
        <authorList>
            <person name="Yu J."/>
            <person name="Hulse-Kemp A.M."/>
            <person name="Babiker E."/>
            <person name="Staton M."/>
        </authorList>
    </citation>
    <scope>NUCLEOTIDE SEQUENCE [LARGE SCALE GENOMIC DNA]</scope>
    <source>
        <strain evidence="2">cv. NJ 8807/NJ 8810</strain>
        <tissue evidence="1">Young leaf</tissue>
    </source>
</reference>
<dbReference type="EMBL" id="CM037153">
    <property type="protein sequence ID" value="KAH7857660.1"/>
    <property type="molecule type" value="Genomic_DNA"/>
</dbReference>
<evidence type="ECO:0000313" key="1">
    <source>
        <dbReference type="EMBL" id="KAH7857660.1"/>
    </source>
</evidence>
<protein>
    <submittedName>
        <fullName evidence="1">Uncharacterized protein</fullName>
    </submittedName>
</protein>
<keyword evidence="2" id="KW-1185">Reference proteome</keyword>
<proteinExistence type="predicted"/>
<dbReference type="Proteomes" id="UP000828048">
    <property type="component" value="Chromosome 3"/>
</dbReference>
<gene>
    <name evidence="1" type="ORF">Vadar_015139</name>
</gene>
<comment type="caution">
    <text evidence="1">The sequence shown here is derived from an EMBL/GenBank/DDBJ whole genome shotgun (WGS) entry which is preliminary data.</text>
</comment>